<dbReference type="InterPro" id="IPR026590">
    <property type="entry name" value="Ssirtuin_cat_dom"/>
</dbReference>
<dbReference type="SUPFAM" id="SSF52467">
    <property type="entry name" value="DHS-like NAD/FAD-binding domain"/>
    <property type="match status" value="1"/>
</dbReference>
<feature type="binding site" evidence="4">
    <location>
        <position position="138"/>
    </location>
    <ligand>
        <name>Zn(2+)</name>
        <dbReference type="ChEBI" id="CHEBI:29105"/>
    </ligand>
</feature>
<evidence type="ECO:0000256" key="4">
    <source>
        <dbReference type="PROSITE-ProRule" id="PRU00236"/>
    </source>
</evidence>
<protein>
    <recommendedName>
        <fullName evidence="1">protein acetyllysine N-acetyltransferase</fullName>
        <ecNumber evidence="1">2.3.1.286</ecNumber>
    </recommendedName>
</protein>
<dbReference type="RefSeq" id="WP_006971003.1">
    <property type="nucleotide sequence ID" value="NZ_ABCS01000016.1"/>
</dbReference>
<dbReference type="NCBIfam" id="NF001753">
    <property type="entry name" value="PRK00481.1-3"/>
    <property type="match status" value="1"/>
</dbReference>
<feature type="domain" description="Deacetylase sirtuin-type" evidence="5">
    <location>
        <begin position="3"/>
        <end position="263"/>
    </location>
</feature>
<gene>
    <name evidence="6" type="ORF">PPSIR1_31683</name>
</gene>
<dbReference type="PROSITE" id="PS50305">
    <property type="entry name" value="SIRTUIN"/>
    <property type="match status" value="1"/>
</dbReference>
<dbReference type="Gene3D" id="3.40.50.1220">
    <property type="entry name" value="TPP-binding domain"/>
    <property type="match status" value="1"/>
</dbReference>
<sequence length="263" mass="27913">MADDTHREAVQRAASLLAPAQSVLFVTGAGISADSGLPTYRGVGGLYDGEDAEEGLPIEVCLSGEMFRTRPAVTWKYMHEIGRACRGAEPNAAHRAIAALEAERERVWVLTQNVDGLHTAAGSKKLIAIHGDAHELACTRCSWSTRVTDYDAIGFGDDGVPRCPREGCGAIVRPAVILFGEMLPSRALETLYAQLDLGFDAVVSVGTTAVFPYIAAPIQLARAKGKATIEINPGTSEISSLVDVHLRLGAAEAMTQLRAAMTP</sequence>
<dbReference type="Gene3D" id="3.30.1600.10">
    <property type="entry name" value="SIR2/SIRT2 'Small Domain"/>
    <property type="match status" value="1"/>
</dbReference>
<evidence type="ECO:0000313" key="7">
    <source>
        <dbReference type="Proteomes" id="UP000005801"/>
    </source>
</evidence>
<dbReference type="CDD" id="cd01407">
    <property type="entry name" value="SIR2-fam"/>
    <property type="match status" value="1"/>
</dbReference>
<evidence type="ECO:0000256" key="2">
    <source>
        <dbReference type="ARBA" id="ARBA00022679"/>
    </source>
</evidence>
<accession>A6G2Q4</accession>
<dbReference type="Pfam" id="PF02146">
    <property type="entry name" value="SIR2"/>
    <property type="match status" value="1"/>
</dbReference>
<dbReference type="OrthoDB" id="9800582at2"/>
<keyword evidence="4" id="KW-0862">Zinc</keyword>
<name>A6G2Q4_9BACT</name>
<evidence type="ECO:0000313" key="6">
    <source>
        <dbReference type="EMBL" id="EDM79754.1"/>
    </source>
</evidence>
<evidence type="ECO:0000256" key="1">
    <source>
        <dbReference type="ARBA" id="ARBA00012928"/>
    </source>
</evidence>
<dbReference type="PANTHER" id="PTHR11085">
    <property type="entry name" value="NAD-DEPENDENT PROTEIN DEACYLASE SIRTUIN-5, MITOCHONDRIAL-RELATED"/>
    <property type="match status" value="1"/>
</dbReference>
<dbReference type="EMBL" id="ABCS01000016">
    <property type="protein sequence ID" value="EDM79754.1"/>
    <property type="molecule type" value="Genomic_DNA"/>
</dbReference>
<keyword evidence="7" id="KW-1185">Reference proteome</keyword>
<dbReference type="InterPro" id="IPR029035">
    <property type="entry name" value="DHS-like_NAD/FAD-binding_dom"/>
</dbReference>
<dbReference type="Proteomes" id="UP000005801">
    <property type="component" value="Unassembled WGS sequence"/>
</dbReference>
<dbReference type="InterPro" id="IPR050134">
    <property type="entry name" value="NAD-dep_sirtuin_deacylases"/>
</dbReference>
<keyword evidence="4" id="KW-0479">Metal-binding</keyword>
<dbReference type="STRING" id="391625.PPSIR1_31683"/>
<keyword evidence="3" id="KW-0520">NAD</keyword>
<dbReference type="GO" id="GO:0070403">
    <property type="term" value="F:NAD+ binding"/>
    <property type="evidence" value="ECO:0007669"/>
    <property type="project" value="InterPro"/>
</dbReference>
<dbReference type="InterPro" id="IPR026591">
    <property type="entry name" value="Sirtuin_cat_small_dom_sf"/>
</dbReference>
<feature type="binding site" evidence="4">
    <location>
        <position position="168"/>
    </location>
    <ligand>
        <name>Zn(2+)</name>
        <dbReference type="ChEBI" id="CHEBI:29105"/>
    </ligand>
</feature>
<feature type="binding site" evidence="4">
    <location>
        <position position="141"/>
    </location>
    <ligand>
        <name>Zn(2+)</name>
        <dbReference type="ChEBI" id="CHEBI:29105"/>
    </ligand>
</feature>
<dbReference type="eggNOG" id="COG0846">
    <property type="taxonomic scope" value="Bacteria"/>
</dbReference>
<dbReference type="PANTHER" id="PTHR11085:SF4">
    <property type="entry name" value="NAD-DEPENDENT PROTEIN DEACYLASE"/>
    <property type="match status" value="1"/>
</dbReference>
<feature type="binding site" evidence="4">
    <location>
        <position position="163"/>
    </location>
    <ligand>
        <name>Zn(2+)</name>
        <dbReference type="ChEBI" id="CHEBI:29105"/>
    </ligand>
</feature>
<dbReference type="GO" id="GO:0046872">
    <property type="term" value="F:metal ion binding"/>
    <property type="evidence" value="ECO:0007669"/>
    <property type="project" value="UniProtKB-KW"/>
</dbReference>
<evidence type="ECO:0000256" key="3">
    <source>
        <dbReference type="ARBA" id="ARBA00023027"/>
    </source>
</evidence>
<reference evidence="6 7" key="1">
    <citation type="submission" date="2007-06" db="EMBL/GenBank/DDBJ databases">
        <authorList>
            <person name="Shimkets L."/>
            <person name="Ferriera S."/>
            <person name="Johnson J."/>
            <person name="Kravitz S."/>
            <person name="Beeson K."/>
            <person name="Sutton G."/>
            <person name="Rogers Y.-H."/>
            <person name="Friedman R."/>
            <person name="Frazier M."/>
            <person name="Venter J.C."/>
        </authorList>
    </citation>
    <scope>NUCLEOTIDE SEQUENCE [LARGE SCALE GENOMIC DNA]</scope>
    <source>
        <strain evidence="6 7">SIR-1</strain>
    </source>
</reference>
<dbReference type="GO" id="GO:0017136">
    <property type="term" value="F:histone deacetylase activity, NAD-dependent"/>
    <property type="evidence" value="ECO:0007669"/>
    <property type="project" value="TreeGrafter"/>
</dbReference>
<comment type="caution">
    <text evidence="6">The sequence shown here is derived from an EMBL/GenBank/DDBJ whole genome shotgun (WGS) entry which is preliminary data.</text>
</comment>
<dbReference type="EC" id="2.3.1.286" evidence="1"/>
<proteinExistence type="predicted"/>
<dbReference type="InterPro" id="IPR003000">
    <property type="entry name" value="Sirtuin"/>
</dbReference>
<dbReference type="AlphaFoldDB" id="A6G2Q4"/>
<feature type="active site" description="Proton acceptor" evidence="4">
    <location>
        <position position="130"/>
    </location>
</feature>
<keyword evidence="2" id="KW-0808">Transferase</keyword>
<evidence type="ECO:0000259" key="5">
    <source>
        <dbReference type="PROSITE" id="PS50305"/>
    </source>
</evidence>
<organism evidence="6 7">
    <name type="scientific">Plesiocystis pacifica SIR-1</name>
    <dbReference type="NCBI Taxonomy" id="391625"/>
    <lineage>
        <taxon>Bacteria</taxon>
        <taxon>Pseudomonadati</taxon>
        <taxon>Myxococcota</taxon>
        <taxon>Polyangia</taxon>
        <taxon>Nannocystales</taxon>
        <taxon>Nannocystaceae</taxon>
        <taxon>Plesiocystis</taxon>
    </lineage>
</organism>